<feature type="transmembrane region" description="Helical" evidence="9">
    <location>
        <begin position="21"/>
        <end position="42"/>
    </location>
</feature>
<dbReference type="InterPro" id="IPR002403">
    <property type="entry name" value="Cyt_P450_E_grp-IV"/>
</dbReference>
<evidence type="ECO:0000256" key="1">
    <source>
        <dbReference type="ARBA" id="ARBA00001971"/>
    </source>
</evidence>
<dbReference type="PANTHER" id="PTHR24305:SF166">
    <property type="entry name" value="CYTOCHROME P450 12A4, MITOCHONDRIAL-RELATED"/>
    <property type="match status" value="1"/>
</dbReference>
<dbReference type="GO" id="GO:0004497">
    <property type="term" value="F:monooxygenase activity"/>
    <property type="evidence" value="ECO:0007669"/>
    <property type="project" value="UniProtKB-KW"/>
</dbReference>
<dbReference type="PRINTS" id="PR00465">
    <property type="entry name" value="EP450IV"/>
</dbReference>
<keyword evidence="11" id="KW-1185">Reference proteome</keyword>
<evidence type="ECO:0000256" key="2">
    <source>
        <dbReference type="ARBA" id="ARBA00010617"/>
    </source>
</evidence>
<dbReference type="PRINTS" id="PR00385">
    <property type="entry name" value="P450"/>
</dbReference>
<keyword evidence="4 7" id="KW-0479">Metal-binding</keyword>
<evidence type="ECO:0000256" key="4">
    <source>
        <dbReference type="ARBA" id="ARBA00022723"/>
    </source>
</evidence>
<comment type="cofactor">
    <cofactor evidence="1 7">
        <name>heme</name>
        <dbReference type="ChEBI" id="CHEBI:30413"/>
    </cofactor>
</comment>
<protein>
    <recommendedName>
        <fullName evidence="12">Cytochrome P450</fullName>
    </recommendedName>
</protein>
<dbReference type="eggNOG" id="KOG0159">
    <property type="taxonomic scope" value="Eukaryota"/>
</dbReference>
<keyword evidence="9" id="KW-0472">Membrane</keyword>
<evidence type="ECO:0000256" key="6">
    <source>
        <dbReference type="ARBA" id="ARBA00023033"/>
    </source>
</evidence>
<dbReference type="InterPro" id="IPR017972">
    <property type="entry name" value="Cyt_P450_CS"/>
</dbReference>
<dbReference type="SUPFAM" id="SSF48264">
    <property type="entry name" value="Cytochrome P450"/>
    <property type="match status" value="1"/>
</dbReference>
<keyword evidence="5 7" id="KW-0408">Iron</keyword>
<dbReference type="GO" id="GO:0020037">
    <property type="term" value="F:heme binding"/>
    <property type="evidence" value="ECO:0007669"/>
    <property type="project" value="InterPro"/>
</dbReference>
<evidence type="ECO:0000256" key="9">
    <source>
        <dbReference type="SAM" id="Phobius"/>
    </source>
</evidence>
<dbReference type="GO" id="GO:0016705">
    <property type="term" value="F:oxidoreductase activity, acting on paired donors, with incorporation or reduction of molecular oxygen"/>
    <property type="evidence" value="ECO:0007669"/>
    <property type="project" value="InterPro"/>
</dbReference>
<dbReference type="GO" id="GO:0005506">
    <property type="term" value="F:iron ion binding"/>
    <property type="evidence" value="ECO:0007669"/>
    <property type="project" value="InterPro"/>
</dbReference>
<sequence>MTIISTDAVRSTYRFDTPLTAIIISFAAAAVHIIYSLYFSAYHHIPGPWMCKITSLYTKYLDVRLKRTHKIHEWHEKYGPVVLISPGEVSFSGPSATRDIYGATGRHPKSRYFDNFLSYGGERATFNTLDYHEHRERRRLSFAFFQATTIYTPAFIDPVRSRARAFVQQVDQDIHMTPTVDMFHRVNLFAFDNVTKLLFGSRHSTATVEAPPSCPERSMLEGLKDCEMWNTLLFNAPWAHRLARAVLSRLRGDRRFLAAEEDLTEWCTARISTTLRDAELKKDDGNEDYLLNRLRLCKTKLGERVATPWIYAEVLDNVSAAQATVTVALTYVLWNLARNSGWQDRARQELAQLPCQEDGFPSFADINSAPVLEACVNESYRLNPLSSGRAERVVPVGKEYDGVFVPAGTVVSTSTVAIQHTPSAFSLPEAYNPGRWLDASPERLRIMQAHYMPFGYGARVCLGKPFATLEVKLLVAFLVLRYSISEKPGGRTDAATMEQLGTQDALPRGLCCDVLVQPLHRD</sequence>
<dbReference type="InterPro" id="IPR036396">
    <property type="entry name" value="Cyt_P450_sf"/>
</dbReference>
<dbReference type="Pfam" id="PF00067">
    <property type="entry name" value="p450"/>
    <property type="match status" value="1"/>
</dbReference>
<dbReference type="STRING" id="1173701.A0A066XBK7"/>
<proteinExistence type="inferred from homology"/>
<dbReference type="OrthoDB" id="1470350at2759"/>
<dbReference type="PROSITE" id="PS00086">
    <property type="entry name" value="CYTOCHROME_P450"/>
    <property type="match status" value="1"/>
</dbReference>
<dbReference type="AlphaFoldDB" id="A0A066XBK7"/>
<evidence type="ECO:0000256" key="3">
    <source>
        <dbReference type="ARBA" id="ARBA00022617"/>
    </source>
</evidence>
<keyword evidence="6 8" id="KW-0503">Monooxygenase</keyword>
<keyword evidence="8" id="KW-0560">Oxidoreductase</keyword>
<evidence type="ECO:0000313" key="11">
    <source>
        <dbReference type="Proteomes" id="UP000027238"/>
    </source>
</evidence>
<dbReference type="EMBL" id="JMSE01001235">
    <property type="protein sequence ID" value="KDN63400.1"/>
    <property type="molecule type" value="Genomic_DNA"/>
</dbReference>
<dbReference type="HOGENOM" id="CLU_001570_14_2_1"/>
<comment type="similarity">
    <text evidence="2 8">Belongs to the cytochrome P450 family.</text>
</comment>
<dbReference type="Gene3D" id="1.10.630.10">
    <property type="entry name" value="Cytochrome P450"/>
    <property type="match status" value="1"/>
</dbReference>
<dbReference type="PANTHER" id="PTHR24305">
    <property type="entry name" value="CYTOCHROME P450"/>
    <property type="match status" value="1"/>
</dbReference>
<dbReference type="OMA" id="WNMERLD"/>
<dbReference type="InterPro" id="IPR001128">
    <property type="entry name" value="Cyt_P450"/>
</dbReference>
<gene>
    <name evidence="10" type="ORF">CSUB01_06814</name>
</gene>
<dbReference type="InterPro" id="IPR050121">
    <property type="entry name" value="Cytochrome_P450_monoxygenase"/>
</dbReference>
<evidence type="ECO:0000256" key="5">
    <source>
        <dbReference type="ARBA" id="ARBA00023004"/>
    </source>
</evidence>
<name>A0A066XBK7_COLSU</name>
<reference evidence="11" key="1">
    <citation type="journal article" date="2014" name="Genome Announc.">
        <title>Draft genome sequence of Colletotrichum sublineola, a destructive pathogen of cultivated sorghum.</title>
        <authorList>
            <person name="Baroncelli R."/>
            <person name="Sanz-Martin J.M."/>
            <person name="Rech G.E."/>
            <person name="Sukno S.A."/>
            <person name="Thon M.R."/>
        </authorList>
    </citation>
    <scope>NUCLEOTIDE SEQUENCE [LARGE SCALE GENOMIC DNA]</scope>
    <source>
        <strain evidence="11">TX430BB</strain>
    </source>
</reference>
<evidence type="ECO:0000256" key="7">
    <source>
        <dbReference type="PIRSR" id="PIRSR602403-1"/>
    </source>
</evidence>
<evidence type="ECO:0000256" key="8">
    <source>
        <dbReference type="RuleBase" id="RU000461"/>
    </source>
</evidence>
<evidence type="ECO:0008006" key="12">
    <source>
        <dbReference type="Google" id="ProtNLM"/>
    </source>
</evidence>
<organism evidence="10 11">
    <name type="scientific">Colletotrichum sublineola</name>
    <name type="common">Sorghum anthracnose fungus</name>
    <dbReference type="NCBI Taxonomy" id="1173701"/>
    <lineage>
        <taxon>Eukaryota</taxon>
        <taxon>Fungi</taxon>
        <taxon>Dikarya</taxon>
        <taxon>Ascomycota</taxon>
        <taxon>Pezizomycotina</taxon>
        <taxon>Sordariomycetes</taxon>
        <taxon>Hypocreomycetidae</taxon>
        <taxon>Glomerellales</taxon>
        <taxon>Glomerellaceae</taxon>
        <taxon>Colletotrichum</taxon>
        <taxon>Colletotrichum graminicola species complex</taxon>
    </lineage>
</organism>
<dbReference type="Proteomes" id="UP000027238">
    <property type="component" value="Unassembled WGS sequence"/>
</dbReference>
<evidence type="ECO:0000313" key="10">
    <source>
        <dbReference type="EMBL" id="KDN63400.1"/>
    </source>
</evidence>
<feature type="binding site" description="axial binding residue" evidence="7">
    <location>
        <position position="461"/>
    </location>
    <ligand>
        <name>heme</name>
        <dbReference type="ChEBI" id="CHEBI:30413"/>
    </ligand>
    <ligandPart>
        <name>Fe</name>
        <dbReference type="ChEBI" id="CHEBI:18248"/>
    </ligandPart>
</feature>
<keyword evidence="9" id="KW-1133">Transmembrane helix</keyword>
<accession>A0A066XBK7</accession>
<keyword evidence="9" id="KW-0812">Transmembrane</keyword>
<comment type="caution">
    <text evidence="10">The sequence shown here is derived from an EMBL/GenBank/DDBJ whole genome shotgun (WGS) entry which is preliminary data.</text>
</comment>
<keyword evidence="3 7" id="KW-0349">Heme</keyword>